<reference evidence="1" key="1">
    <citation type="submission" date="2022-06" db="EMBL/GenBank/DDBJ databases">
        <authorList>
            <person name="Sun Q."/>
        </authorList>
    </citation>
    <scope>NUCLEOTIDE SEQUENCE</scope>
    <source>
        <strain evidence="1">S101</strain>
    </source>
</reference>
<name>A0AAJ1C173_9HYPH</name>
<protein>
    <submittedName>
        <fullName evidence="1">Uncharacterized protein</fullName>
    </submittedName>
</protein>
<proteinExistence type="predicted"/>
<dbReference type="RefSeq" id="WP_250913218.1">
    <property type="nucleotide sequence ID" value="NZ_JAMXLX010000013.1"/>
</dbReference>
<comment type="caution">
    <text evidence="1">The sequence shown here is derived from an EMBL/GenBank/DDBJ whole genome shotgun (WGS) entry which is preliminary data.</text>
</comment>
<dbReference type="EMBL" id="JAMXLX010000013">
    <property type="protein sequence ID" value="MCO5959924.1"/>
    <property type="molecule type" value="Genomic_DNA"/>
</dbReference>
<dbReference type="Proteomes" id="UP001155380">
    <property type="component" value="Unassembled WGS sequence"/>
</dbReference>
<organism evidence="1 2">
    <name type="scientific">Ciceribacter sichuanensis</name>
    <dbReference type="NCBI Taxonomy" id="2949647"/>
    <lineage>
        <taxon>Bacteria</taxon>
        <taxon>Pseudomonadati</taxon>
        <taxon>Pseudomonadota</taxon>
        <taxon>Alphaproteobacteria</taxon>
        <taxon>Hyphomicrobiales</taxon>
        <taxon>Rhizobiaceae</taxon>
        <taxon>Ciceribacter</taxon>
    </lineage>
</organism>
<dbReference type="Gene3D" id="3.75.10.10">
    <property type="entry name" value="L-arginine/glycine Amidinotransferase, Chain A"/>
    <property type="match status" value="1"/>
</dbReference>
<sequence>MHSLCRKPALVPDCGGIIQQIAFAIPDVLLESVYDRNDGLLVPIGNLIATLPQEVTAFVVLSSNALPAAKTWLDRLKSGCSLTLIPVGGNTGGVPSPWIQDFFHVRTHDTGAVEILSRPDDVVASHLAHAIGVATVPVAIDLAGGDQLVGPDFRLVGWSSMKTNGLQTGDAAGFQGPAILTEVDHRPIRIFGYQVAGLSPMASTDATGSLPFAGRLHQVGFHVDQFVSVTGLERDGRPLLLVGEPDAPASPPNGIFENLRRQLDASVTHLIRQGFAVLRNPIPVAIALDSGKRLPRLYNNVLVENGLRPGRRKPLMWLPQFGDLEPLEDYDRANAGIWEELGFDVIPVPEWSRFASRNGALRCASKVISRQRNSPVTDMPIARKSITL</sequence>
<accession>A0AAJ1C173</accession>
<evidence type="ECO:0000313" key="1">
    <source>
        <dbReference type="EMBL" id="MCO5959924.1"/>
    </source>
</evidence>
<dbReference type="SUPFAM" id="SSF55909">
    <property type="entry name" value="Pentein"/>
    <property type="match status" value="1"/>
</dbReference>
<dbReference type="AlphaFoldDB" id="A0AAJ1C173"/>
<gene>
    <name evidence="1" type="ORF">NBH21_24470</name>
</gene>
<evidence type="ECO:0000313" key="2">
    <source>
        <dbReference type="Proteomes" id="UP001155380"/>
    </source>
</evidence>